<dbReference type="EMBL" id="OZ035828">
    <property type="protein sequence ID" value="CAL1609931.1"/>
    <property type="molecule type" value="Genomic_DNA"/>
</dbReference>
<keyword evidence="1" id="KW-0812">Transmembrane</keyword>
<evidence type="ECO:0000313" key="3">
    <source>
        <dbReference type="Proteomes" id="UP001497482"/>
    </source>
</evidence>
<gene>
    <name evidence="2" type="ORF">KC01_LOCUS36609</name>
</gene>
<dbReference type="Proteomes" id="UP001497482">
    <property type="component" value="Chromosome 6"/>
</dbReference>
<feature type="transmembrane region" description="Helical" evidence="1">
    <location>
        <begin position="78"/>
        <end position="101"/>
    </location>
</feature>
<dbReference type="AlphaFoldDB" id="A0AAV2M9V6"/>
<sequence length="106" mass="10881">MGSGGVCDWVNLGKGLEEGVKEERRRVIIGRIDVMFGWGGGGGVYGGCLGGWGWEGIVVVGGGEDVDCWFGWGGGMKVLWGVGGVGVVVVVVVVIVMGGGFEYGWG</sequence>
<evidence type="ECO:0000256" key="1">
    <source>
        <dbReference type="SAM" id="Phobius"/>
    </source>
</evidence>
<accession>A0AAV2M9V6</accession>
<keyword evidence="1" id="KW-1133">Transmembrane helix</keyword>
<name>A0AAV2M9V6_KNICA</name>
<proteinExistence type="predicted"/>
<keyword evidence="3" id="KW-1185">Reference proteome</keyword>
<organism evidence="2 3">
    <name type="scientific">Knipowitschia caucasica</name>
    <name type="common">Caucasian dwarf goby</name>
    <name type="synonym">Pomatoschistus caucasicus</name>
    <dbReference type="NCBI Taxonomy" id="637954"/>
    <lineage>
        <taxon>Eukaryota</taxon>
        <taxon>Metazoa</taxon>
        <taxon>Chordata</taxon>
        <taxon>Craniata</taxon>
        <taxon>Vertebrata</taxon>
        <taxon>Euteleostomi</taxon>
        <taxon>Actinopterygii</taxon>
        <taxon>Neopterygii</taxon>
        <taxon>Teleostei</taxon>
        <taxon>Neoteleostei</taxon>
        <taxon>Acanthomorphata</taxon>
        <taxon>Gobiaria</taxon>
        <taxon>Gobiiformes</taxon>
        <taxon>Gobioidei</taxon>
        <taxon>Gobiidae</taxon>
        <taxon>Gobiinae</taxon>
        <taxon>Knipowitschia</taxon>
    </lineage>
</organism>
<evidence type="ECO:0000313" key="2">
    <source>
        <dbReference type="EMBL" id="CAL1609931.1"/>
    </source>
</evidence>
<protein>
    <submittedName>
        <fullName evidence="2">Uncharacterized protein</fullName>
    </submittedName>
</protein>
<keyword evidence="1" id="KW-0472">Membrane</keyword>
<reference evidence="2 3" key="1">
    <citation type="submission" date="2024-04" db="EMBL/GenBank/DDBJ databases">
        <authorList>
            <person name="Waldvogel A.-M."/>
            <person name="Schoenle A."/>
        </authorList>
    </citation>
    <scope>NUCLEOTIDE SEQUENCE [LARGE SCALE GENOMIC DNA]</scope>
</reference>